<evidence type="ECO:0000256" key="6">
    <source>
        <dbReference type="ARBA" id="ARBA00033409"/>
    </source>
</evidence>
<dbReference type="NCBIfam" id="TIGR00613">
    <property type="entry name" value="reco"/>
    <property type="match status" value="1"/>
</dbReference>
<feature type="domain" description="DNA replication/recombination mediator RecO N-terminal" evidence="8">
    <location>
        <begin position="1"/>
        <end position="78"/>
    </location>
</feature>
<dbReference type="HAMAP" id="MF_00201">
    <property type="entry name" value="RecO"/>
    <property type="match status" value="1"/>
</dbReference>
<dbReference type="Proteomes" id="UP000243626">
    <property type="component" value="Chromosome"/>
</dbReference>
<dbReference type="KEGG" id="nmy:CJ229_001500"/>
<sequence length="246" mass="28670">MIHQNKGFMIRQTNYSESSKIITVLSEHGALVPLMARGFNKPRSPFNSLKQGYKHTLFTYSRHRGMGTLTEIDIIDGYNTINNDFDTYTIASYIVELISRVTDEEIADPSLYRLIHQAFKLLDDKNEKYSVLSFVIIKLFPMYGALLNVDKCVLCGSYSYENMNRYSFKYHGVICNDHYDEEHLERSVYVSSRSIYLAAFLKHVQVEHLNSINIGEEDGKKLFKFVDMLFQEYTGEFFKTRKLLQI</sequence>
<keyword evidence="3 7" id="KW-0227">DNA damage</keyword>
<comment type="function">
    <text evidence="7">Involved in DNA repair and RecF pathway recombination.</text>
</comment>
<dbReference type="Gene3D" id="2.40.50.140">
    <property type="entry name" value="Nucleic acid-binding proteins"/>
    <property type="match status" value="1"/>
</dbReference>
<dbReference type="InterPro" id="IPR003717">
    <property type="entry name" value="RecO"/>
</dbReference>
<evidence type="ECO:0000259" key="8">
    <source>
        <dbReference type="Pfam" id="PF11967"/>
    </source>
</evidence>
<dbReference type="InterPro" id="IPR037278">
    <property type="entry name" value="ARFGAP/RecO"/>
</dbReference>
<dbReference type="SUPFAM" id="SSF50249">
    <property type="entry name" value="Nucleic acid-binding proteins"/>
    <property type="match status" value="1"/>
</dbReference>
<dbReference type="InterPro" id="IPR012340">
    <property type="entry name" value="NA-bd_OB-fold"/>
</dbReference>
<dbReference type="GO" id="GO:0043590">
    <property type="term" value="C:bacterial nucleoid"/>
    <property type="evidence" value="ECO:0007669"/>
    <property type="project" value="TreeGrafter"/>
</dbReference>
<dbReference type="InterPro" id="IPR022572">
    <property type="entry name" value="DNA_rep/recomb_RecO_N"/>
</dbReference>
<comment type="similarity">
    <text evidence="1 7">Belongs to the RecO family.</text>
</comment>
<keyword evidence="10" id="KW-1185">Reference proteome</keyword>
<evidence type="ECO:0000256" key="5">
    <source>
        <dbReference type="ARBA" id="ARBA00023204"/>
    </source>
</evidence>
<dbReference type="EMBL" id="CP136964">
    <property type="protein sequence ID" value="WOS96447.1"/>
    <property type="molecule type" value="Genomic_DNA"/>
</dbReference>
<dbReference type="InterPro" id="IPR042242">
    <property type="entry name" value="RecO_C"/>
</dbReference>
<evidence type="ECO:0000256" key="4">
    <source>
        <dbReference type="ARBA" id="ARBA00023172"/>
    </source>
</evidence>
<dbReference type="Pfam" id="PF11967">
    <property type="entry name" value="RecO_N"/>
    <property type="match status" value="1"/>
</dbReference>
<dbReference type="PANTHER" id="PTHR33991:SF1">
    <property type="entry name" value="DNA REPAIR PROTEIN RECO"/>
    <property type="match status" value="1"/>
</dbReference>
<evidence type="ECO:0000256" key="2">
    <source>
        <dbReference type="ARBA" id="ARBA00021310"/>
    </source>
</evidence>
<gene>
    <name evidence="7 9" type="primary">recO</name>
    <name evidence="9" type="ORF">CJ229_001500</name>
</gene>
<dbReference type="GO" id="GO:0006310">
    <property type="term" value="P:DNA recombination"/>
    <property type="evidence" value="ECO:0007669"/>
    <property type="project" value="UniProtKB-UniRule"/>
</dbReference>
<dbReference type="PANTHER" id="PTHR33991">
    <property type="entry name" value="DNA REPAIR PROTEIN RECO"/>
    <property type="match status" value="1"/>
</dbReference>
<dbReference type="GO" id="GO:0006302">
    <property type="term" value="P:double-strand break repair"/>
    <property type="evidence" value="ECO:0007669"/>
    <property type="project" value="TreeGrafter"/>
</dbReference>
<dbReference type="Gene3D" id="1.20.1440.120">
    <property type="entry name" value="Recombination protein O, C-terminal domain"/>
    <property type="match status" value="1"/>
</dbReference>
<dbReference type="Pfam" id="PF02565">
    <property type="entry name" value="RecO_C"/>
    <property type="match status" value="1"/>
</dbReference>
<keyword evidence="4 7" id="KW-0233">DNA recombination</keyword>
<evidence type="ECO:0000313" key="9">
    <source>
        <dbReference type="EMBL" id="WOS96447.1"/>
    </source>
</evidence>
<reference evidence="9 10" key="2">
    <citation type="submission" date="2023-10" db="EMBL/GenBank/DDBJ databases">
        <authorList>
            <person name="Choi B."/>
        </authorList>
    </citation>
    <scope>NUCLEOTIDE SEQUENCE [LARGE SCALE GENOMIC DNA]</scope>
    <source>
        <strain evidence="9 10">UMB0959</strain>
    </source>
</reference>
<keyword evidence="5 7" id="KW-0234">DNA repair</keyword>
<dbReference type="AlphaFoldDB" id="A0AAF0YLA0"/>
<proteinExistence type="inferred from homology"/>
<reference evidence="10" key="1">
    <citation type="submission" date="2017-09" db="EMBL/GenBank/DDBJ databases">
        <title>Bacterial strain isolated from the female urinary microbiota.</title>
        <authorList>
            <person name="Thomas-White K."/>
            <person name="Kumar N."/>
            <person name="Forster S."/>
            <person name="Putonti C."/>
            <person name="Lawley T."/>
            <person name="Wolfe A.J."/>
        </authorList>
    </citation>
    <scope>NUCLEOTIDE SEQUENCE [LARGE SCALE GENOMIC DNA]</scope>
    <source>
        <strain evidence="10">UMB0959</strain>
    </source>
</reference>
<protein>
    <recommendedName>
        <fullName evidence="2 7">DNA repair protein RecO</fullName>
    </recommendedName>
    <alternativeName>
        <fullName evidence="6 7">Recombination protein O</fullName>
    </alternativeName>
</protein>
<name>A0AAF0YLA0_9STAP</name>
<evidence type="ECO:0000256" key="7">
    <source>
        <dbReference type="HAMAP-Rule" id="MF_00201"/>
    </source>
</evidence>
<evidence type="ECO:0000256" key="3">
    <source>
        <dbReference type="ARBA" id="ARBA00022763"/>
    </source>
</evidence>
<evidence type="ECO:0000313" key="10">
    <source>
        <dbReference type="Proteomes" id="UP000243626"/>
    </source>
</evidence>
<accession>A0AAF0YLA0</accession>
<dbReference type="SUPFAM" id="SSF57863">
    <property type="entry name" value="ArfGap/RecO-like zinc finger"/>
    <property type="match status" value="1"/>
</dbReference>
<organism evidence="9 10">
    <name type="scientific">Nosocomiicoccus massiliensis</name>
    <dbReference type="NCBI Taxonomy" id="1232430"/>
    <lineage>
        <taxon>Bacteria</taxon>
        <taxon>Bacillati</taxon>
        <taxon>Bacillota</taxon>
        <taxon>Bacilli</taxon>
        <taxon>Bacillales</taxon>
        <taxon>Staphylococcaceae</taxon>
        <taxon>Nosocomiicoccus</taxon>
    </lineage>
</organism>
<evidence type="ECO:0000256" key="1">
    <source>
        <dbReference type="ARBA" id="ARBA00007452"/>
    </source>
</evidence>
<dbReference type="RefSeq" id="WP_070456430.1">
    <property type="nucleotide sequence ID" value="NZ_CP136964.1"/>
</dbReference>